<name>A0AA35J6I4_SACK1</name>
<dbReference type="OrthoDB" id="4038366at2759"/>
<accession>A0AA35J6I4</accession>
<protein>
    <submittedName>
        <fullName evidence="1">Uncharacterized protein</fullName>
    </submittedName>
</protein>
<gene>
    <name evidence="1" type="primary">SKDI13G4470</name>
    <name evidence="1" type="ORF">SKDI_13G4470</name>
</gene>
<dbReference type="Proteomes" id="UP001162087">
    <property type="component" value="Chromosome 13"/>
</dbReference>
<organism evidence="1 2">
    <name type="scientific">Saccharomyces kudriavzevii (strain ATCC MYA-4449 / AS 2.2408 / CBS 8840 / NBRC 1802 / NCYC 2889)</name>
    <name type="common">Yeast</name>
    <dbReference type="NCBI Taxonomy" id="226230"/>
    <lineage>
        <taxon>Eukaryota</taxon>
        <taxon>Fungi</taxon>
        <taxon>Dikarya</taxon>
        <taxon>Ascomycota</taxon>
        <taxon>Saccharomycotina</taxon>
        <taxon>Saccharomycetes</taxon>
        <taxon>Saccharomycetales</taxon>
        <taxon>Saccharomycetaceae</taxon>
        <taxon>Saccharomyces</taxon>
    </lineage>
</organism>
<reference evidence="1" key="1">
    <citation type="submission" date="2022-10" db="EMBL/GenBank/DDBJ databases">
        <authorList>
            <person name="Byrne P K."/>
        </authorList>
    </citation>
    <scope>NUCLEOTIDE SEQUENCE</scope>
    <source>
        <strain evidence="1">IFO1802</strain>
    </source>
</reference>
<evidence type="ECO:0000313" key="2">
    <source>
        <dbReference type="Proteomes" id="UP001162087"/>
    </source>
</evidence>
<proteinExistence type="predicted"/>
<keyword evidence="2" id="KW-1185">Reference proteome</keyword>
<dbReference type="EMBL" id="OX365908">
    <property type="protein sequence ID" value="CAI4049025.1"/>
    <property type="molecule type" value="Genomic_DNA"/>
</dbReference>
<evidence type="ECO:0000313" key="1">
    <source>
        <dbReference type="EMBL" id="CAI4049025.1"/>
    </source>
</evidence>
<sequence length="337" mass="39241">MGSLSRYILKSVADGFKDEQRLKIEMSDNKNLPECFHFNRERRMPIAQINGEDGFYMFPSQHSLENFEKTKKHSYELSPDAIGIPLFQIVNCTLPFCKTGRHNNRVRDEPYYKIFKFILRTADEPPPYAVAKIVASNSGLILYKVPLYDIYKSFSRTNIDYNFAGATSTEPNSLAMTHREGYRDLDTKVNGLNLRWHVTYSPVVINDHYKLTLLTDYELNRLDEDVIKIAKNRMKIDRKQQNGYNFVAAHYTREFATSIFRWVSQEAHLILGEYSTDQGSFGLNNIPPLTEELGCQSLLIHYIEYMNRQRKDTVAGERRRHNRMKLVSPTNVNLGMR</sequence>